<dbReference type="EMBL" id="LDQV01000012">
    <property type="protein sequence ID" value="KTR27889.1"/>
    <property type="molecule type" value="Genomic_DNA"/>
</dbReference>
<accession>A0AAW3MDM1</accession>
<proteinExistence type="predicted"/>
<name>A0AAW3MDM1_9BACL</name>
<evidence type="ECO:0000313" key="2">
    <source>
        <dbReference type="Proteomes" id="UP000072605"/>
    </source>
</evidence>
<dbReference type="RefSeq" id="WP_058713177.1">
    <property type="nucleotide sequence ID" value="NZ_LDQV01000012.1"/>
</dbReference>
<protein>
    <submittedName>
        <fullName evidence="1">Uncharacterized protein</fullName>
    </submittedName>
</protein>
<comment type="caution">
    <text evidence="1">The sequence shown here is derived from an EMBL/GenBank/DDBJ whole genome shotgun (WGS) entry which is preliminary data.</text>
</comment>
<evidence type="ECO:0000313" key="1">
    <source>
        <dbReference type="EMBL" id="KTR27889.1"/>
    </source>
</evidence>
<reference evidence="1 2" key="1">
    <citation type="journal article" date="2016" name="Front. Microbiol.">
        <title>Genomic Resource of Rice Seed Associated Bacteria.</title>
        <authorList>
            <person name="Midha S."/>
            <person name="Bansal K."/>
            <person name="Sharma S."/>
            <person name="Kumar N."/>
            <person name="Patil P.P."/>
            <person name="Chaudhry V."/>
            <person name="Patil P.B."/>
        </authorList>
    </citation>
    <scope>NUCLEOTIDE SEQUENCE [LARGE SCALE GENOMIC DNA]</scope>
    <source>
        <strain evidence="1 2">RSA11</strain>
    </source>
</reference>
<gene>
    <name evidence="1" type="ORF">RSA11_04285</name>
</gene>
<dbReference type="Proteomes" id="UP000072605">
    <property type="component" value="Unassembled WGS sequence"/>
</dbReference>
<sequence>MKVGRKIYYDKTSGNVLVDTGEKSGDVVETTTDQDVANFKALFERNRDSFEFLKLEYGQYAQDFAECNGYRVDPQTREIEFSYPDPSQPQQPPIYQKALSEQIEELRADNLALSTTVDSILTDILPTILG</sequence>
<dbReference type="AlphaFoldDB" id="A0AAW3MDM1"/>
<organism evidence="1 2">
    <name type="scientific">Exiguobacterium indicum</name>
    <dbReference type="NCBI Taxonomy" id="296995"/>
    <lineage>
        <taxon>Bacteria</taxon>
        <taxon>Bacillati</taxon>
        <taxon>Bacillota</taxon>
        <taxon>Bacilli</taxon>
        <taxon>Bacillales</taxon>
        <taxon>Bacillales Family XII. Incertae Sedis</taxon>
        <taxon>Exiguobacterium</taxon>
    </lineage>
</organism>